<feature type="transmembrane region" description="Helical" evidence="1">
    <location>
        <begin position="130"/>
        <end position="149"/>
    </location>
</feature>
<keyword evidence="1" id="KW-0812">Transmembrane</keyword>
<protein>
    <submittedName>
        <fullName evidence="3">Tripartite tricarboxylate transporter TctB family protein</fullName>
    </submittedName>
</protein>
<dbReference type="EMBL" id="JAWDID010000020">
    <property type="protein sequence ID" value="MDU0341136.1"/>
    <property type="molecule type" value="Genomic_DNA"/>
</dbReference>
<proteinExistence type="predicted"/>
<feature type="domain" description="DUF1468" evidence="2">
    <location>
        <begin position="21"/>
        <end position="154"/>
    </location>
</feature>
<evidence type="ECO:0000259" key="2">
    <source>
        <dbReference type="Pfam" id="PF07331"/>
    </source>
</evidence>
<reference evidence="3 4" key="1">
    <citation type="submission" date="2023-09" db="EMBL/GenBank/DDBJ databases">
        <title>Whole genome shotgun sequencing (WGS) of Bosea sp. ZW T0_25, isolated from stored onions (Allium cepa).</title>
        <authorList>
            <person name="Stoll D.A."/>
            <person name="Huch M."/>
        </authorList>
    </citation>
    <scope>NUCLEOTIDE SEQUENCE [LARGE SCALE GENOMIC DNA]</scope>
    <source>
        <strain evidence="3 4">ZW T0_25</strain>
    </source>
</reference>
<feature type="transmembrane region" description="Helical" evidence="1">
    <location>
        <begin position="20"/>
        <end position="40"/>
    </location>
</feature>
<accession>A0ABU3S8W3</accession>
<dbReference type="InterPro" id="IPR009936">
    <property type="entry name" value="DUF1468"/>
</dbReference>
<organism evidence="3 4">
    <name type="scientific">Bosea rubneri</name>
    <dbReference type="NCBI Taxonomy" id="3075434"/>
    <lineage>
        <taxon>Bacteria</taxon>
        <taxon>Pseudomonadati</taxon>
        <taxon>Pseudomonadota</taxon>
        <taxon>Alphaproteobacteria</taxon>
        <taxon>Hyphomicrobiales</taxon>
        <taxon>Boseaceae</taxon>
        <taxon>Bosea</taxon>
    </lineage>
</organism>
<dbReference type="Pfam" id="PF07331">
    <property type="entry name" value="TctB"/>
    <property type="match status" value="1"/>
</dbReference>
<dbReference type="RefSeq" id="WP_316018970.1">
    <property type="nucleotide sequence ID" value="NZ_JAWDID010000020.1"/>
</dbReference>
<name>A0ABU3S8W3_9HYPH</name>
<keyword evidence="4" id="KW-1185">Reference proteome</keyword>
<gene>
    <name evidence="3" type="ORF">RKE40_14660</name>
</gene>
<comment type="caution">
    <text evidence="3">The sequence shown here is derived from an EMBL/GenBank/DDBJ whole genome shotgun (WGS) entry which is preliminary data.</text>
</comment>
<feature type="transmembrane region" description="Helical" evidence="1">
    <location>
        <begin position="91"/>
        <end position="118"/>
    </location>
</feature>
<evidence type="ECO:0000256" key="1">
    <source>
        <dbReference type="SAM" id="Phobius"/>
    </source>
</evidence>
<evidence type="ECO:0000313" key="3">
    <source>
        <dbReference type="EMBL" id="MDU0341136.1"/>
    </source>
</evidence>
<sequence length="165" mass="17579">MSQSQHGSGARLAVRSPQNLVSGLILIGAALFVVWMLGNLSQGTLRVMGPAMVPRWTAAAIGLFGAVLVVMGFTQEGDALERWHLRGPAFVLAGIVLFAATIRQPGFIVAAPLAMIVAGFGSREVRPRELVIFALVMTLACALLFRFALNQPIPMLVLPAFSINL</sequence>
<keyword evidence="1" id="KW-0472">Membrane</keyword>
<evidence type="ECO:0000313" key="4">
    <source>
        <dbReference type="Proteomes" id="UP001254257"/>
    </source>
</evidence>
<feature type="transmembrane region" description="Helical" evidence="1">
    <location>
        <begin position="52"/>
        <end position="71"/>
    </location>
</feature>
<dbReference type="Proteomes" id="UP001254257">
    <property type="component" value="Unassembled WGS sequence"/>
</dbReference>
<keyword evidence="1" id="KW-1133">Transmembrane helix</keyword>